<keyword evidence="5 14" id="KW-0812">Transmembrane</keyword>
<dbReference type="GO" id="GO:0045259">
    <property type="term" value="C:proton-transporting ATP synthase complex"/>
    <property type="evidence" value="ECO:0007669"/>
    <property type="project" value="UniProtKB-KW"/>
</dbReference>
<dbReference type="PANTHER" id="PTHR39937:SF1">
    <property type="entry name" value="ATP SYNTHASE PROTEIN 8"/>
    <property type="match status" value="1"/>
</dbReference>
<dbReference type="GO" id="GO:0015986">
    <property type="term" value="P:proton motive force-driven ATP synthesis"/>
    <property type="evidence" value="ECO:0007669"/>
    <property type="project" value="InterPro"/>
</dbReference>
<evidence type="ECO:0000256" key="6">
    <source>
        <dbReference type="ARBA" id="ARBA00022781"/>
    </source>
</evidence>
<keyword evidence="11" id="KW-0066">ATP synthesis</keyword>
<dbReference type="EMBL" id="BK013055">
    <property type="protein sequence ID" value="DAD54502.1"/>
    <property type="molecule type" value="Genomic_DNA"/>
</dbReference>
<comment type="function">
    <text evidence="12">Subunit 8, of the mitochondrial membrane ATP synthase complex (F(1)F(0) ATP synthase or Complex V) that produces ATP from ADP in the presence of a proton gradient across the membrane which is generated by electron transport complexes of the respiratory chain. ATP synthase complex consist of a soluble F(1) head domain - the catalytic core - and a membrane F(1) domain - the membrane proton channel. These two domains are linked by a central stalk rotating inside the F(1) region and a stationary peripheral stalk. During catalysis, ATP synthesis in the catalytic domain of F(1) is coupled via a rotary mechanism of the central stalk subunits to proton translocation. In vivo, can only synthesize ATP although its ATP hydrolase activity can be activated artificially in vitro. Part of the complex F(0) domain.</text>
</comment>
<evidence type="ECO:0000313" key="16">
    <source>
        <dbReference type="EMBL" id="DAD54502.1"/>
    </source>
</evidence>
<evidence type="ECO:0000256" key="15">
    <source>
        <dbReference type="SAM" id="Phobius"/>
    </source>
</evidence>
<dbReference type="GO" id="GO:0031966">
    <property type="term" value="C:mitochondrial membrane"/>
    <property type="evidence" value="ECO:0007669"/>
    <property type="project" value="UniProtKB-SubCell"/>
</dbReference>
<evidence type="ECO:0000256" key="5">
    <source>
        <dbReference type="ARBA" id="ARBA00022692"/>
    </source>
</evidence>
<dbReference type="PANTHER" id="PTHR39937">
    <property type="entry name" value="ATP SYNTHASE PROTEIN 8"/>
    <property type="match status" value="1"/>
</dbReference>
<evidence type="ECO:0000256" key="3">
    <source>
        <dbReference type="ARBA" id="ARBA00022448"/>
    </source>
</evidence>
<evidence type="ECO:0000256" key="8">
    <source>
        <dbReference type="ARBA" id="ARBA00023065"/>
    </source>
</evidence>
<keyword evidence="8 14" id="KW-0406">Ion transport</keyword>
<evidence type="ECO:0000256" key="9">
    <source>
        <dbReference type="ARBA" id="ARBA00023128"/>
    </source>
</evidence>
<dbReference type="Pfam" id="PF00895">
    <property type="entry name" value="ATP-synt_8"/>
    <property type="match status" value="1"/>
</dbReference>
<evidence type="ECO:0000256" key="12">
    <source>
        <dbReference type="ARBA" id="ARBA00053067"/>
    </source>
</evidence>
<keyword evidence="7 15" id="KW-1133">Transmembrane helix</keyword>
<protein>
    <recommendedName>
        <fullName evidence="14">ATP synthase complex subunit 8</fullName>
    </recommendedName>
</protein>
<dbReference type="InterPro" id="IPR050635">
    <property type="entry name" value="ATPase_protein_8"/>
</dbReference>
<sequence length="55" mass="6697">MPQLMTSPWFYTLVASWMIFLSIIPPKIMKHYFNNEPEMASEHKLKTSAWDWVWH</sequence>
<geneLocation type="mitochondrion" evidence="16"/>
<reference evidence="16" key="1">
    <citation type="journal article" date="2020" name="bioRxiv">
        <title>Ten complete mitochondrial genomes of Gymnocharacini (Stethaprioninae, Characiformes): evolutionary relationships and a repetitive element in the Control Region (D-loop).</title>
        <authorList>
            <person name="Pasa R."/>
            <person name="Menegidio F.B."/>
            <person name="Rodrigues-Oliveira I.H."/>
            <person name="da Silva I.B."/>
            <person name="de Campos M.L.C.B."/>
            <person name="Rocha-Reis D.A."/>
            <person name="Heslop-Harrison J.S."/>
            <person name="Schwarzacher T."/>
            <person name="Kavalco K.F."/>
        </authorList>
    </citation>
    <scope>NUCLEOTIDE SEQUENCE</scope>
</reference>
<keyword evidence="3 14" id="KW-0813">Transport</keyword>
<evidence type="ECO:0000256" key="13">
    <source>
        <dbReference type="ARBA" id="ARBA00064647"/>
    </source>
</evidence>
<keyword evidence="4 14" id="KW-0138">CF(0)</keyword>
<proteinExistence type="inferred from homology"/>
<name>A0A823A6Z1_ASTAE</name>
<dbReference type="InterPro" id="IPR001421">
    <property type="entry name" value="ATP8_metazoa"/>
</dbReference>
<evidence type="ECO:0000256" key="7">
    <source>
        <dbReference type="ARBA" id="ARBA00022989"/>
    </source>
</evidence>
<comment type="similarity">
    <text evidence="2 14">Belongs to the ATPase protein 8 family.</text>
</comment>
<evidence type="ECO:0000256" key="11">
    <source>
        <dbReference type="ARBA" id="ARBA00023310"/>
    </source>
</evidence>
<keyword evidence="10 15" id="KW-0472">Membrane</keyword>
<comment type="subcellular location">
    <subcellularLocation>
        <location evidence="1 14">Mitochondrion membrane</location>
        <topology evidence="1 14">Single-pass membrane protein</topology>
    </subcellularLocation>
</comment>
<keyword evidence="9 14" id="KW-0496">Mitochondrion</keyword>
<evidence type="ECO:0000256" key="1">
    <source>
        <dbReference type="ARBA" id="ARBA00004304"/>
    </source>
</evidence>
<evidence type="ECO:0000256" key="14">
    <source>
        <dbReference type="RuleBase" id="RU003661"/>
    </source>
</evidence>
<dbReference type="AlphaFoldDB" id="A0A823A6Z1"/>
<feature type="transmembrane region" description="Helical" evidence="15">
    <location>
        <begin position="6"/>
        <end position="24"/>
    </location>
</feature>
<dbReference type="GO" id="GO:0015078">
    <property type="term" value="F:proton transmembrane transporter activity"/>
    <property type="evidence" value="ECO:0007669"/>
    <property type="project" value="InterPro"/>
</dbReference>
<accession>A0A823A6Z1</accession>
<evidence type="ECO:0000256" key="10">
    <source>
        <dbReference type="ARBA" id="ARBA00023136"/>
    </source>
</evidence>
<evidence type="ECO:0000256" key="2">
    <source>
        <dbReference type="ARBA" id="ARBA00008892"/>
    </source>
</evidence>
<keyword evidence="6 14" id="KW-0375">Hydrogen ion transport</keyword>
<comment type="subunit">
    <text evidence="13">Component of the ATP synthase complex composed at least of ATP5F1A/subunit alpha, ATP5F1B/subunit beta, ATP5MC1/subunit c (homooctomer), MT-ATP6/subunit a, MT-ATP8/subunit 8, ATP5ME/subunit e, ATP5MF/subunit f, ATP5MG/subunit g, ATP5MK/subunit k, ATP5MJ/subunit j, ATP5F1C/subunit gamma, ATP5F1D/subunit delta, ATP5F1E/subunit epsilon, ATP5PF/subunit F6, ATP5PB/subunit b, ATP5PD/subunit d, ATP5PO/subunit OSCP. ATP synthase complex consists of a soluble F(1) head domain (subunits alpha(3) and beta(3)) - the catalytic core - and a membrane F(0) domain - the membrane proton channel (subunits c, a, 8, e, f, g, k and j). These two domains are linked by a central stalk (subunits gamma, delta, and epsilon) rotating inside the F1 region and a stationary peripheral stalk (subunits F6, b, d, and OSCP).</text>
</comment>
<gene>
    <name evidence="16" type="primary">ATP8</name>
</gene>
<organism evidence="16">
    <name type="scientific">Astyanax aeneus</name>
    <name type="common">Banded tetra</name>
    <name type="synonym">Tetragonopterus aeneus</name>
    <dbReference type="NCBI Taxonomy" id="178766"/>
    <lineage>
        <taxon>Eukaryota</taxon>
        <taxon>Metazoa</taxon>
        <taxon>Chordata</taxon>
        <taxon>Craniata</taxon>
        <taxon>Vertebrata</taxon>
        <taxon>Euteleostomi</taxon>
        <taxon>Actinopterygii</taxon>
        <taxon>Neopterygii</taxon>
        <taxon>Teleostei</taxon>
        <taxon>Ostariophysi</taxon>
        <taxon>Characiformes</taxon>
        <taxon>Characoidei</taxon>
        <taxon>Acestrorhamphidae</taxon>
        <taxon>Acestrorhamphinae</taxon>
        <taxon>Astyanax</taxon>
    </lineage>
</organism>
<evidence type="ECO:0000256" key="4">
    <source>
        <dbReference type="ARBA" id="ARBA00022547"/>
    </source>
</evidence>